<reference evidence="19 20" key="1">
    <citation type="submission" date="2020-04" db="EMBL/GenBank/DDBJ databases">
        <authorList>
            <person name="Basu S."/>
            <person name="Maruthanayagam V."/>
            <person name="Chakraborty S."/>
            <person name="Pramanik A."/>
            <person name="Mukherjee J."/>
            <person name="Brink B."/>
        </authorList>
    </citation>
    <scope>NUCLEOTIDE SEQUENCE [LARGE SCALE GENOMIC DNA]</scope>
    <source>
        <strain evidence="19 20">AP17</strain>
    </source>
</reference>
<keyword evidence="5 15" id="KW-0597">Phosphoprotein</keyword>
<feature type="domain" description="Response regulatory" evidence="18">
    <location>
        <begin position="7"/>
        <end position="123"/>
    </location>
</feature>
<dbReference type="SMART" id="SM00448">
    <property type="entry name" value="REC"/>
    <property type="match status" value="2"/>
</dbReference>
<comment type="similarity">
    <text evidence="3">In the N-terminal section; belongs to the phytochrome family.</text>
</comment>
<dbReference type="InterPro" id="IPR011006">
    <property type="entry name" value="CheY-like_superfamily"/>
</dbReference>
<dbReference type="SUPFAM" id="SSF47384">
    <property type="entry name" value="Homodimeric domain of signal transducing histidine kinase"/>
    <property type="match status" value="1"/>
</dbReference>
<keyword evidence="9" id="KW-0418">Kinase</keyword>
<keyword evidence="12" id="KW-0902">Two-component regulatory system</keyword>
<dbReference type="GO" id="GO:0000155">
    <property type="term" value="F:phosphorelay sensor kinase activity"/>
    <property type="evidence" value="ECO:0007669"/>
    <property type="project" value="InterPro"/>
</dbReference>
<evidence type="ECO:0000256" key="13">
    <source>
        <dbReference type="ARBA" id="ARBA00023136"/>
    </source>
</evidence>
<dbReference type="InterPro" id="IPR004358">
    <property type="entry name" value="Sig_transdc_His_kin-like_C"/>
</dbReference>
<evidence type="ECO:0000259" key="17">
    <source>
        <dbReference type="PROSITE" id="PS50109"/>
    </source>
</evidence>
<evidence type="ECO:0000256" key="11">
    <source>
        <dbReference type="ARBA" id="ARBA00022989"/>
    </source>
</evidence>
<dbReference type="Gene3D" id="1.10.287.130">
    <property type="match status" value="1"/>
</dbReference>
<evidence type="ECO:0000256" key="10">
    <source>
        <dbReference type="ARBA" id="ARBA00022840"/>
    </source>
</evidence>
<evidence type="ECO:0000256" key="7">
    <source>
        <dbReference type="ARBA" id="ARBA00022692"/>
    </source>
</evidence>
<evidence type="ECO:0000256" key="16">
    <source>
        <dbReference type="SAM" id="Coils"/>
    </source>
</evidence>
<dbReference type="InterPro" id="IPR005467">
    <property type="entry name" value="His_kinase_dom"/>
</dbReference>
<feature type="coiled-coil region" evidence="16">
    <location>
        <begin position="132"/>
        <end position="180"/>
    </location>
</feature>
<evidence type="ECO:0000256" key="9">
    <source>
        <dbReference type="ARBA" id="ARBA00022777"/>
    </source>
</evidence>
<evidence type="ECO:0000256" key="2">
    <source>
        <dbReference type="ARBA" id="ARBA00004370"/>
    </source>
</evidence>
<keyword evidence="16" id="KW-0175">Coiled coil</keyword>
<evidence type="ECO:0000256" key="12">
    <source>
        <dbReference type="ARBA" id="ARBA00023012"/>
    </source>
</evidence>
<dbReference type="Pfam" id="PF02518">
    <property type="entry name" value="HATPase_c"/>
    <property type="match status" value="1"/>
</dbReference>
<dbReference type="GO" id="GO:0016020">
    <property type="term" value="C:membrane"/>
    <property type="evidence" value="ECO:0007669"/>
    <property type="project" value="UniProtKB-SubCell"/>
</dbReference>
<evidence type="ECO:0000313" key="20">
    <source>
        <dbReference type="Proteomes" id="UP000500857"/>
    </source>
</evidence>
<dbReference type="CDD" id="cd19920">
    <property type="entry name" value="REC_PA4781-like"/>
    <property type="match status" value="1"/>
</dbReference>
<dbReference type="KEGG" id="oxy:HCG48_18400"/>
<keyword evidence="10" id="KW-0067">ATP-binding</keyword>
<dbReference type="InterPro" id="IPR036097">
    <property type="entry name" value="HisK_dim/P_sf"/>
</dbReference>
<evidence type="ECO:0000256" key="1">
    <source>
        <dbReference type="ARBA" id="ARBA00000085"/>
    </source>
</evidence>
<dbReference type="InterPro" id="IPR003661">
    <property type="entry name" value="HisK_dim/P_dom"/>
</dbReference>
<accession>A0A6H1U0B2</accession>
<dbReference type="GO" id="GO:0005524">
    <property type="term" value="F:ATP binding"/>
    <property type="evidence" value="ECO:0007669"/>
    <property type="project" value="UniProtKB-KW"/>
</dbReference>
<evidence type="ECO:0000256" key="15">
    <source>
        <dbReference type="PROSITE-ProRule" id="PRU00169"/>
    </source>
</evidence>
<dbReference type="CDD" id="cd00082">
    <property type="entry name" value="HisKA"/>
    <property type="match status" value="1"/>
</dbReference>
<dbReference type="PRINTS" id="PR00344">
    <property type="entry name" value="BCTRLSENSOR"/>
</dbReference>
<proteinExistence type="inferred from homology"/>
<dbReference type="PROSITE" id="PS50109">
    <property type="entry name" value="HIS_KIN"/>
    <property type="match status" value="1"/>
</dbReference>
<dbReference type="InterPro" id="IPR003594">
    <property type="entry name" value="HATPase_dom"/>
</dbReference>
<keyword evidence="20" id="KW-1185">Reference proteome</keyword>
<name>A0A6H1U0B2_9CYAN</name>
<dbReference type="FunFam" id="3.30.565.10:FF:000010">
    <property type="entry name" value="Sensor histidine kinase RcsC"/>
    <property type="match status" value="1"/>
</dbReference>
<dbReference type="Pfam" id="PF00512">
    <property type="entry name" value="HisKA"/>
    <property type="match status" value="1"/>
</dbReference>
<feature type="modified residue" description="4-aspartylphosphate" evidence="15">
    <location>
        <position position="56"/>
    </location>
</feature>
<keyword evidence="6" id="KW-0808">Transferase</keyword>
<dbReference type="CDD" id="cd16922">
    <property type="entry name" value="HATPase_EvgS-ArcB-TorS-like"/>
    <property type="match status" value="1"/>
</dbReference>
<keyword evidence="11" id="KW-1133">Transmembrane helix</keyword>
<dbReference type="Pfam" id="PF00072">
    <property type="entry name" value="Response_reg"/>
    <property type="match status" value="2"/>
</dbReference>
<protein>
    <recommendedName>
        <fullName evidence="14">Circadian input-output histidine kinase CikA</fullName>
        <ecNumber evidence="4">2.7.13.3</ecNumber>
    </recommendedName>
</protein>
<gene>
    <name evidence="19" type="ORF">HCG48_18400</name>
</gene>
<dbReference type="FunFam" id="1.10.287.130:FF:000004">
    <property type="entry name" value="Ethylene receptor 1"/>
    <property type="match status" value="1"/>
</dbReference>
<evidence type="ECO:0000313" key="19">
    <source>
        <dbReference type="EMBL" id="QIZ72302.1"/>
    </source>
</evidence>
<evidence type="ECO:0000259" key="18">
    <source>
        <dbReference type="PROSITE" id="PS50110"/>
    </source>
</evidence>
<evidence type="ECO:0000256" key="5">
    <source>
        <dbReference type="ARBA" id="ARBA00022553"/>
    </source>
</evidence>
<keyword evidence="8" id="KW-0547">Nucleotide-binding</keyword>
<dbReference type="EMBL" id="CP051167">
    <property type="protein sequence ID" value="QIZ72302.1"/>
    <property type="molecule type" value="Genomic_DNA"/>
</dbReference>
<dbReference type="PROSITE" id="PS50110">
    <property type="entry name" value="RESPONSE_REGULATORY"/>
    <property type="match status" value="2"/>
</dbReference>
<dbReference type="PANTHER" id="PTHR45339">
    <property type="entry name" value="HYBRID SIGNAL TRANSDUCTION HISTIDINE KINASE J"/>
    <property type="match status" value="1"/>
</dbReference>
<evidence type="ECO:0000256" key="14">
    <source>
        <dbReference type="ARBA" id="ARBA00074306"/>
    </source>
</evidence>
<dbReference type="Gene3D" id="3.40.50.2300">
    <property type="match status" value="2"/>
</dbReference>
<dbReference type="PANTHER" id="PTHR45339:SF1">
    <property type="entry name" value="HYBRID SIGNAL TRANSDUCTION HISTIDINE KINASE J"/>
    <property type="match status" value="1"/>
</dbReference>
<dbReference type="InterPro" id="IPR036890">
    <property type="entry name" value="HATPase_C_sf"/>
</dbReference>
<organism evidence="19 20">
    <name type="scientific">Oxynema aestuarii AP17</name>
    <dbReference type="NCBI Taxonomy" id="2064643"/>
    <lineage>
        <taxon>Bacteria</taxon>
        <taxon>Bacillati</taxon>
        <taxon>Cyanobacteriota</taxon>
        <taxon>Cyanophyceae</taxon>
        <taxon>Oscillatoriophycideae</taxon>
        <taxon>Oscillatoriales</taxon>
        <taxon>Oscillatoriaceae</taxon>
        <taxon>Oxynema</taxon>
        <taxon>Oxynema aestuarii</taxon>
    </lineage>
</organism>
<dbReference type="CDD" id="cd17546">
    <property type="entry name" value="REC_hyHK_CKI1_RcsC-like"/>
    <property type="match status" value="1"/>
</dbReference>
<evidence type="ECO:0000256" key="6">
    <source>
        <dbReference type="ARBA" id="ARBA00022679"/>
    </source>
</evidence>
<dbReference type="AlphaFoldDB" id="A0A6H1U0B2"/>
<keyword evidence="7" id="KW-0812">Transmembrane</keyword>
<comment type="subcellular location">
    <subcellularLocation>
        <location evidence="2">Membrane</location>
    </subcellularLocation>
</comment>
<feature type="domain" description="Histidine kinase" evidence="17">
    <location>
        <begin position="187"/>
        <end position="417"/>
    </location>
</feature>
<feature type="modified residue" description="4-aspartylphosphate" evidence="15">
    <location>
        <position position="497"/>
    </location>
</feature>
<dbReference type="SUPFAM" id="SSF55874">
    <property type="entry name" value="ATPase domain of HSP90 chaperone/DNA topoisomerase II/histidine kinase"/>
    <property type="match status" value="1"/>
</dbReference>
<comment type="catalytic activity">
    <reaction evidence="1">
        <text>ATP + protein L-histidine = ADP + protein N-phospho-L-histidine.</text>
        <dbReference type="EC" id="2.7.13.3"/>
    </reaction>
</comment>
<dbReference type="InterPro" id="IPR001789">
    <property type="entry name" value="Sig_transdc_resp-reg_receiver"/>
</dbReference>
<dbReference type="SMART" id="SM00387">
    <property type="entry name" value="HATPase_c"/>
    <property type="match status" value="1"/>
</dbReference>
<dbReference type="SMART" id="SM00388">
    <property type="entry name" value="HisKA"/>
    <property type="match status" value="1"/>
</dbReference>
<dbReference type="SUPFAM" id="SSF52172">
    <property type="entry name" value="CheY-like"/>
    <property type="match status" value="2"/>
</dbReference>
<feature type="domain" description="Response regulatory" evidence="18">
    <location>
        <begin position="448"/>
        <end position="564"/>
    </location>
</feature>
<sequence>MQTYKASILVVDDTLANLQLLMQTLSDSGYKVRMAPDGELALQSVRSNPPDLILLDIKMPGIDGYEVCRQLKLNPATHNIPIIFLSALDEALDKVKAFECGGVDYINKPFQMSEVLARVKNQLTIGALQANLAVQNKNLKREVEERIEAEEQLQAANKQLQEAREIAEREARRAAAANQAKSDFLTSMSHELRTPLNTILGFADLLGEARELSQESQEMIDIIQRSGKHLLTLINDILSMSKIESGRTELHEDDFDLHLMLDDLHNMFLVKTHGKTVKLIFNRDRNLPHYVCGDQVKLRQVLINLIGNALKFTEIGSVTVRVESRQEVGEASGNGDRPACSTVYFAVEDTGCGIEPEEIESIFNPFSQASKGRQGQEGTGLGLSIAREFIHLMGGEIKVESEVDKGSRFGFEIPLRCLDSNLGRSSTISTVEKNQKIVGVMPGSPSYRILVVDDSRTNRQLLLKVIEPLGFQVREASDGEEALEIWEDWQPDLILMDVKMPKMNGKEATQRIRATPEGEKVKILGTTAIAFEEEKQEIQESGYNDIISKPLDKNLLYKKLAEYLNLEYCYEDFQKDNKNKRLQVRFTSSGKLDPNDALLLRSELANMPKAWRDRLYNAVTTLNENMVLNLLEELPECNFNCKDILGHLVTEIRLDLIFELLQDDIV</sequence>
<keyword evidence="13" id="KW-0472">Membrane</keyword>
<dbReference type="Gene3D" id="3.30.565.10">
    <property type="entry name" value="Histidine kinase-like ATPase, C-terminal domain"/>
    <property type="match status" value="1"/>
</dbReference>
<dbReference type="RefSeq" id="WP_168570451.1">
    <property type="nucleotide sequence ID" value="NZ_CP051167.1"/>
</dbReference>
<evidence type="ECO:0000256" key="3">
    <source>
        <dbReference type="ARBA" id="ARBA00006402"/>
    </source>
</evidence>
<dbReference type="EC" id="2.7.13.3" evidence="4"/>
<dbReference type="Proteomes" id="UP000500857">
    <property type="component" value="Chromosome"/>
</dbReference>
<evidence type="ECO:0000256" key="8">
    <source>
        <dbReference type="ARBA" id="ARBA00022741"/>
    </source>
</evidence>
<evidence type="ECO:0000256" key="4">
    <source>
        <dbReference type="ARBA" id="ARBA00012438"/>
    </source>
</evidence>